<evidence type="ECO:0000313" key="2">
    <source>
        <dbReference type="EMBL" id="KAK5128133.1"/>
    </source>
</evidence>
<protein>
    <submittedName>
        <fullName evidence="2">Uncharacterized protein</fullName>
    </submittedName>
</protein>
<dbReference type="Proteomes" id="UP001357485">
    <property type="component" value="Unassembled WGS sequence"/>
</dbReference>
<name>A0ABR0KU52_9PEZI</name>
<evidence type="ECO:0000313" key="3">
    <source>
        <dbReference type="Proteomes" id="UP001357485"/>
    </source>
</evidence>
<gene>
    <name evidence="2" type="ORF">LTR16_002669</name>
</gene>
<reference evidence="2 3" key="1">
    <citation type="submission" date="2023-08" db="EMBL/GenBank/DDBJ databases">
        <title>Black Yeasts Isolated from many extreme environments.</title>
        <authorList>
            <person name="Coleine C."/>
            <person name="Stajich J.E."/>
            <person name="Selbmann L."/>
        </authorList>
    </citation>
    <scope>NUCLEOTIDE SEQUENCE [LARGE SCALE GENOMIC DNA]</scope>
    <source>
        <strain evidence="2 3">CCFEE 536</strain>
    </source>
</reference>
<accession>A0ABR0KU52</accession>
<comment type="caution">
    <text evidence="2">The sequence shown here is derived from an EMBL/GenBank/DDBJ whole genome shotgun (WGS) entry which is preliminary data.</text>
</comment>
<feature type="region of interest" description="Disordered" evidence="1">
    <location>
        <begin position="156"/>
        <end position="183"/>
    </location>
</feature>
<feature type="compositionally biased region" description="Basic and acidic residues" evidence="1">
    <location>
        <begin position="57"/>
        <end position="81"/>
    </location>
</feature>
<sequence>MSSEQTFSTHDLRSNAQDYKRDADHKHKWALGESEGKGRASGKVRPARIVQRQMAAMRRETHSHTASLEHRDKTARKHDVLGEQYNSYASGESSADEDITEASAAPVPDAEITYSFDAPRGPSHGSQILSLALAKAVERFETVETDKLVKTEYEVLDSEGEAIGGSPAKKSKAAKEDDDFVFV</sequence>
<organism evidence="2 3">
    <name type="scientific">Cryomyces antarcticus</name>
    <dbReference type="NCBI Taxonomy" id="329879"/>
    <lineage>
        <taxon>Eukaryota</taxon>
        <taxon>Fungi</taxon>
        <taxon>Dikarya</taxon>
        <taxon>Ascomycota</taxon>
        <taxon>Pezizomycotina</taxon>
        <taxon>Dothideomycetes</taxon>
        <taxon>Dothideomycetes incertae sedis</taxon>
        <taxon>Cryomyces</taxon>
    </lineage>
</organism>
<proteinExistence type="predicted"/>
<feature type="compositionally biased region" description="Basic and acidic residues" evidence="1">
    <location>
        <begin position="10"/>
        <end position="25"/>
    </location>
</feature>
<evidence type="ECO:0000256" key="1">
    <source>
        <dbReference type="SAM" id="MobiDB-lite"/>
    </source>
</evidence>
<feature type="compositionally biased region" description="Polar residues" evidence="1">
    <location>
        <begin position="84"/>
        <end position="93"/>
    </location>
</feature>
<feature type="region of interest" description="Disordered" evidence="1">
    <location>
        <begin position="1"/>
        <end position="106"/>
    </location>
</feature>
<keyword evidence="3" id="KW-1185">Reference proteome</keyword>
<dbReference type="EMBL" id="JAVRRA010024841">
    <property type="protein sequence ID" value="KAK5128133.1"/>
    <property type="molecule type" value="Genomic_DNA"/>
</dbReference>